<comment type="caution">
    <text evidence="3">The sequence shown here is derived from an EMBL/GenBank/DDBJ whole genome shotgun (WGS) entry which is preliminary data.</text>
</comment>
<feature type="region of interest" description="Disordered" evidence="1">
    <location>
        <begin position="98"/>
        <end position="133"/>
    </location>
</feature>
<evidence type="ECO:0000313" key="3">
    <source>
        <dbReference type="EMBL" id="OZG53233.1"/>
    </source>
</evidence>
<keyword evidence="2" id="KW-0472">Membrane</keyword>
<feature type="compositionally biased region" description="Low complexity" evidence="1">
    <location>
        <begin position="124"/>
        <end position="133"/>
    </location>
</feature>
<dbReference type="AlphaFoldDB" id="A0A261F2E3"/>
<proteinExistence type="predicted"/>
<evidence type="ECO:0000256" key="2">
    <source>
        <dbReference type="SAM" id="Phobius"/>
    </source>
</evidence>
<feature type="transmembrane region" description="Helical" evidence="2">
    <location>
        <begin position="20"/>
        <end position="41"/>
    </location>
</feature>
<name>A0A261F2E3_9BIFI</name>
<reference evidence="3 4" key="1">
    <citation type="journal article" date="2017" name="BMC Genomics">
        <title>Comparative genomic and phylogenomic analyses of the Bifidobacteriaceae family.</title>
        <authorList>
            <person name="Lugli G.A."/>
            <person name="Milani C."/>
            <person name="Turroni F."/>
            <person name="Duranti S."/>
            <person name="Mancabelli L."/>
            <person name="Mangifesta M."/>
            <person name="Ferrario C."/>
            <person name="Modesto M."/>
            <person name="Mattarelli P."/>
            <person name="Jiri K."/>
            <person name="van Sinderen D."/>
            <person name="Ventura M."/>
        </authorList>
    </citation>
    <scope>NUCLEOTIDE SEQUENCE [LARGE SCALE GENOMIC DNA]</scope>
    <source>
        <strain evidence="3 4">DSM 24742</strain>
    </source>
</reference>
<keyword evidence="2" id="KW-1133">Transmembrane helix</keyword>
<evidence type="ECO:0000256" key="1">
    <source>
        <dbReference type="SAM" id="MobiDB-lite"/>
    </source>
</evidence>
<keyword evidence="4" id="KW-1185">Reference proteome</keyword>
<accession>A0A261F2E3</accession>
<protein>
    <submittedName>
        <fullName evidence="3">Uncharacterized protein</fullName>
    </submittedName>
</protein>
<gene>
    <name evidence="3" type="ORF">PSRA_0040</name>
</gene>
<dbReference type="Proteomes" id="UP000216725">
    <property type="component" value="Unassembled WGS sequence"/>
</dbReference>
<keyword evidence="2" id="KW-0812">Transmembrane</keyword>
<dbReference type="OrthoDB" id="10005222at2"/>
<dbReference type="RefSeq" id="WP_143516276.1">
    <property type="nucleotide sequence ID" value="NZ_MWWR01000002.1"/>
</dbReference>
<dbReference type="EMBL" id="MWWR01000002">
    <property type="protein sequence ID" value="OZG53233.1"/>
    <property type="molecule type" value="Genomic_DNA"/>
</dbReference>
<organism evidence="3 4">
    <name type="scientific">Pseudoscardovia radai</name>
    <dbReference type="NCBI Taxonomy" id="987066"/>
    <lineage>
        <taxon>Bacteria</taxon>
        <taxon>Bacillati</taxon>
        <taxon>Actinomycetota</taxon>
        <taxon>Actinomycetes</taxon>
        <taxon>Bifidobacteriales</taxon>
        <taxon>Bifidobacteriaceae</taxon>
        <taxon>Pseudoscardovia</taxon>
    </lineage>
</organism>
<feature type="transmembrane region" description="Helical" evidence="2">
    <location>
        <begin position="47"/>
        <end position="65"/>
    </location>
</feature>
<sequence>MALEKNRALGSREKRTMRWAVLVIVAIAAVLLVLTATDLLMRTTGFIVIYSVIIVLCIALLATVLRDDAAAQTSEPGSAPRSEDQVIADAMLSLKVKQDEAVRHEDGQDESGTDAQPSEKAAMDDTAPATDAQ</sequence>
<evidence type="ECO:0000313" key="4">
    <source>
        <dbReference type="Proteomes" id="UP000216725"/>
    </source>
</evidence>